<dbReference type="InterPro" id="IPR011635">
    <property type="entry name" value="CARDB"/>
</dbReference>
<reference evidence="3 4" key="1">
    <citation type="submission" date="2013-07" db="EMBL/GenBank/DDBJ databases">
        <title>Genome of Archaeoglobus fulgidus.</title>
        <authorList>
            <person name="Fiebig A."/>
            <person name="Birkeland N.-K."/>
        </authorList>
    </citation>
    <scope>NUCLEOTIDE SEQUENCE [LARGE SCALE GENOMIC DNA]</scope>
    <source>
        <strain evidence="3 4">DSM 8774</strain>
    </source>
</reference>
<evidence type="ECO:0000259" key="2">
    <source>
        <dbReference type="Pfam" id="PF07705"/>
    </source>
</evidence>
<dbReference type="Proteomes" id="UP000028501">
    <property type="component" value="Chromosome"/>
</dbReference>
<keyword evidence="1" id="KW-0472">Membrane</keyword>
<dbReference type="Pfam" id="PF07705">
    <property type="entry name" value="CARDB"/>
    <property type="match status" value="1"/>
</dbReference>
<dbReference type="EMBL" id="CP006577">
    <property type="protein sequence ID" value="AIG98818.1"/>
    <property type="molecule type" value="Genomic_DNA"/>
</dbReference>
<organism evidence="3 4">
    <name type="scientific">Archaeoglobus fulgidus DSM 8774</name>
    <dbReference type="NCBI Taxonomy" id="1344584"/>
    <lineage>
        <taxon>Archaea</taxon>
        <taxon>Methanobacteriati</taxon>
        <taxon>Methanobacteriota</taxon>
        <taxon>Archaeoglobi</taxon>
        <taxon>Archaeoglobales</taxon>
        <taxon>Archaeoglobaceae</taxon>
        <taxon>Archaeoglobus</taxon>
    </lineage>
</organism>
<dbReference type="InterPro" id="IPR013783">
    <property type="entry name" value="Ig-like_fold"/>
</dbReference>
<dbReference type="PANTHER" id="PTHR35902">
    <property type="entry name" value="S-LAYER DOMAIN-LIKE PROTEIN-RELATED"/>
    <property type="match status" value="1"/>
</dbReference>
<protein>
    <submittedName>
        <fullName evidence="3">S-layer domain protein</fullName>
    </submittedName>
</protein>
<dbReference type="GeneID" id="24795562"/>
<evidence type="ECO:0000313" key="3">
    <source>
        <dbReference type="EMBL" id="AIG98818.1"/>
    </source>
</evidence>
<evidence type="ECO:0000313" key="4">
    <source>
        <dbReference type="Proteomes" id="UP000028501"/>
    </source>
</evidence>
<keyword evidence="1" id="KW-0812">Transmembrane</keyword>
<sequence>MRFVLALLAFLALAAQATAQPVITLNHHTIPENPSIGYFIISIDISNAGENARGLSLYVTENEEGFYLINPDSGEKTSSVYLDLGDLSAGSTSAQIKAYAEKSGLYALKASLSYRNESGSEFGIEGVFGIAVYDLPFIYAGSTIEIRPDESREAEVMLRNLGGDVESAVIILNSDFITSDTALIESWSRGETKKVVLGLKADSDAVAGVYEAKIIVDYRSEFGEKGVAEVPVLVKIVSEPEVTLEVSTFPEKVYADSDFSLKVAITAKNSKLSGLTASLEAERFDGEKKKYVGTVEAGEKAVINFSLKSPRESGEYDVKLVLRTESFAKNFSVPLYISDYGRISIDLAGVYTSPQRVVEGDSFKLSIQVENSGEQDAKAVAVNLILPEGLEGRRSYFIGSLSSGDSATATFEMRALKAGSQKIVAEITYMDKTFEKHKAEREFEVYVFSADRSGVIAGLLALIGVVAAIAWLRMRRKA</sequence>
<proteinExistence type="predicted"/>
<keyword evidence="1" id="KW-1133">Transmembrane helix</keyword>
<feature type="transmembrane region" description="Helical" evidence="1">
    <location>
        <begin position="454"/>
        <end position="472"/>
    </location>
</feature>
<dbReference type="HOGENOM" id="CLU_570621_0_0_2"/>
<accession>A0A075WMN1</accession>
<evidence type="ECO:0000256" key="1">
    <source>
        <dbReference type="SAM" id="Phobius"/>
    </source>
</evidence>
<gene>
    <name evidence="3" type="ORF">AFULGI_00020720</name>
</gene>
<dbReference type="KEGG" id="afg:AFULGI_00020720"/>
<feature type="domain" description="CARDB" evidence="2">
    <location>
        <begin position="351"/>
        <end position="427"/>
    </location>
</feature>
<dbReference type="RefSeq" id="WP_010879313.1">
    <property type="nucleotide sequence ID" value="NZ_CP006577.1"/>
</dbReference>
<dbReference type="AlphaFoldDB" id="A0A075WMN1"/>
<name>A0A075WMN1_ARCFL</name>
<dbReference type="Gene3D" id="2.60.40.10">
    <property type="entry name" value="Immunoglobulins"/>
    <property type="match status" value="1"/>
</dbReference>